<dbReference type="InterPro" id="IPR012347">
    <property type="entry name" value="Ferritin-like"/>
</dbReference>
<gene>
    <name evidence="3" type="ORF">FE840_004930</name>
</gene>
<dbReference type="PANTHER" id="PTHR38593">
    <property type="entry name" value="BLR2558 PROTEIN"/>
    <property type="match status" value="1"/>
</dbReference>
<evidence type="ECO:0000259" key="2">
    <source>
        <dbReference type="Pfam" id="PF13628"/>
    </source>
</evidence>
<evidence type="ECO:0000256" key="1">
    <source>
        <dbReference type="SAM" id="SignalP"/>
    </source>
</evidence>
<proteinExistence type="predicted"/>
<dbReference type="Pfam" id="PF13628">
    <property type="entry name" value="DUF4142"/>
    <property type="match status" value="1"/>
</dbReference>
<accession>A0ABX6QK48</accession>
<dbReference type="EMBL" id="CP058350">
    <property type="protein sequence ID" value="QLF68936.1"/>
    <property type="molecule type" value="Genomic_DNA"/>
</dbReference>
<name>A0ABX6QK48_9HYPH</name>
<dbReference type="Proteomes" id="UP000308530">
    <property type="component" value="Chromosome"/>
</dbReference>
<dbReference type="PANTHER" id="PTHR38593:SF1">
    <property type="entry name" value="BLR2558 PROTEIN"/>
    <property type="match status" value="1"/>
</dbReference>
<feature type="signal peptide" evidence="1">
    <location>
        <begin position="1"/>
        <end position="20"/>
    </location>
</feature>
<evidence type="ECO:0000313" key="4">
    <source>
        <dbReference type="Proteomes" id="UP000308530"/>
    </source>
</evidence>
<dbReference type="Gene3D" id="1.20.1260.10">
    <property type="match status" value="1"/>
</dbReference>
<keyword evidence="1" id="KW-0732">Signal</keyword>
<feature type="domain" description="DUF4142" evidence="2">
    <location>
        <begin position="47"/>
        <end position="180"/>
    </location>
</feature>
<evidence type="ECO:0000313" key="3">
    <source>
        <dbReference type="EMBL" id="QLF68936.1"/>
    </source>
</evidence>
<protein>
    <submittedName>
        <fullName evidence="3">DUF4142 domain-containing protein</fullName>
    </submittedName>
</protein>
<feature type="chain" id="PRO_5047506293" evidence="1">
    <location>
        <begin position="21"/>
        <end position="184"/>
    </location>
</feature>
<organism evidence="3 4">
    <name type="scientific">Peteryoungia desertarenae</name>
    <dbReference type="NCBI Taxonomy" id="1813451"/>
    <lineage>
        <taxon>Bacteria</taxon>
        <taxon>Pseudomonadati</taxon>
        <taxon>Pseudomonadota</taxon>
        <taxon>Alphaproteobacteria</taxon>
        <taxon>Hyphomicrobiales</taxon>
        <taxon>Rhizobiaceae</taxon>
        <taxon>Peteryoungia</taxon>
    </lineage>
</organism>
<keyword evidence="4" id="KW-1185">Reference proteome</keyword>
<dbReference type="RefSeq" id="WP_138285926.1">
    <property type="nucleotide sequence ID" value="NZ_CP058350.1"/>
</dbReference>
<reference evidence="3 4" key="1">
    <citation type="submission" date="2020-06" db="EMBL/GenBank/DDBJ databases">
        <title>Genome sequence of Rhizobium sp strain ADMK78.</title>
        <authorList>
            <person name="Rahi P."/>
        </authorList>
    </citation>
    <scope>NUCLEOTIDE SEQUENCE [LARGE SCALE GENOMIC DNA]</scope>
    <source>
        <strain evidence="3 4">ADMK78</strain>
    </source>
</reference>
<dbReference type="InterPro" id="IPR025419">
    <property type="entry name" value="DUF4142"/>
</dbReference>
<sequence length="184" mass="19616">MFRRLVAALVICIPAGGVLAQQLTPLQQVPMPADQTAPSAGEAPSPSAFVEQASGSNLVAIVSSELALRKSQDPAIRSFAETMVSYHKTAQRQLKTSAGADNVDFLPFLNSDQEAEINALNNAAGNQFDQTYLDLQLVAQQRAVGLLGAYAANGPDGNLKVYAQALYPKVRTDLAKVQELKALY</sequence>